<evidence type="ECO:0000256" key="3">
    <source>
        <dbReference type="ARBA" id="ARBA00022692"/>
    </source>
</evidence>
<accession>A0A1V4QE35</accession>
<keyword evidence="3 8" id="KW-0812">Transmembrane</keyword>
<feature type="transmembrane region" description="Helical" evidence="8">
    <location>
        <begin position="170"/>
        <end position="189"/>
    </location>
</feature>
<feature type="domain" description="ABC transmembrane type-1" evidence="10">
    <location>
        <begin position="36"/>
        <end position="419"/>
    </location>
</feature>
<dbReference type="AlphaFoldDB" id="A0A1V4QE35"/>
<dbReference type="SMART" id="SM00382">
    <property type="entry name" value="AAA"/>
    <property type="match status" value="1"/>
</dbReference>
<keyword evidence="5" id="KW-0067">ATP-binding</keyword>
<feature type="transmembrane region" description="Helical" evidence="8">
    <location>
        <begin position="278"/>
        <end position="296"/>
    </location>
</feature>
<comment type="caution">
    <text evidence="11">The sequence shown here is derived from an EMBL/GenBank/DDBJ whole genome shotgun (WGS) entry which is preliminary data.</text>
</comment>
<dbReference type="PROSITE" id="PS50893">
    <property type="entry name" value="ABC_TRANSPORTER_2"/>
    <property type="match status" value="1"/>
</dbReference>
<name>A0A1V4QE35_UNCW3</name>
<dbReference type="InterPro" id="IPR039421">
    <property type="entry name" value="Type_1_exporter"/>
</dbReference>
<dbReference type="GO" id="GO:0015421">
    <property type="term" value="F:ABC-type oligopeptide transporter activity"/>
    <property type="evidence" value="ECO:0007669"/>
    <property type="project" value="TreeGrafter"/>
</dbReference>
<dbReference type="SUPFAM" id="SSF52540">
    <property type="entry name" value="P-loop containing nucleoside triphosphate hydrolases"/>
    <property type="match status" value="1"/>
</dbReference>
<dbReference type="InterPro" id="IPR011527">
    <property type="entry name" value="ABC1_TM_dom"/>
</dbReference>
<evidence type="ECO:0000256" key="8">
    <source>
        <dbReference type="SAM" id="Phobius"/>
    </source>
</evidence>
<evidence type="ECO:0000256" key="5">
    <source>
        <dbReference type="ARBA" id="ARBA00022840"/>
    </source>
</evidence>
<evidence type="ECO:0000256" key="7">
    <source>
        <dbReference type="ARBA" id="ARBA00023136"/>
    </source>
</evidence>
<reference evidence="12" key="1">
    <citation type="submission" date="2017-01" db="EMBL/GenBank/DDBJ databases">
        <title>Novel pathways for hydrocarbon cycling and metabolic interdependencies in hydrothermal sediment communities.</title>
        <authorList>
            <person name="Dombrowski N."/>
            <person name="Seitz K."/>
            <person name="Teske A."/>
            <person name="Baker B."/>
        </authorList>
    </citation>
    <scope>NUCLEOTIDE SEQUENCE [LARGE SCALE GENOMIC DNA]</scope>
</reference>
<evidence type="ECO:0000313" key="12">
    <source>
        <dbReference type="Proteomes" id="UP000191663"/>
    </source>
</evidence>
<evidence type="ECO:0000256" key="2">
    <source>
        <dbReference type="ARBA" id="ARBA00022448"/>
    </source>
</evidence>
<dbReference type="SUPFAM" id="SSF90123">
    <property type="entry name" value="ABC transporter transmembrane region"/>
    <property type="match status" value="1"/>
</dbReference>
<dbReference type="InterPro" id="IPR017871">
    <property type="entry name" value="ABC_transporter-like_CS"/>
</dbReference>
<keyword evidence="6 8" id="KW-1133">Transmembrane helix</keyword>
<dbReference type="InterPro" id="IPR036640">
    <property type="entry name" value="ABC1_TM_sf"/>
</dbReference>
<gene>
    <name evidence="11" type="ORF">BXT86_05565</name>
</gene>
<feature type="domain" description="ABC transporter" evidence="9">
    <location>
        <begin position="453"/>
        <end position="685"/>
    </location>
</feature>
<dbReference type="EMBL" id="MUKB01000101">
    <property type="protein sequence ID" value="OPX17613.1"/>
    <property type="molecule type" value="Genomic_DNA"/>
</dbReference>
<comment type="subcellular location">
    <subcellularLocation>
        <location evidence="1">Cell membrane</location>
        <topology evidence="1">Multi-pass membrane protein</topology>
    </subcellularLocation>
</comment>
<evidence type="ECO:0000259" key="9">
    <source>
        <dbReference type="PROSITE" id="PS50893"/>
    </source>
</evidence>
<proteinExistence type="predicted"/>
<sequence>MIGRHRFEEGEIGKVFDLKIVARLFTFIRPYLKYLIGATLFLIIAAGVDILYPYITKIAIDDYIIKSGRKIVGVEELEGLFPIGKNTYFADQRTMKKIDISKLRRWEKEGNLSKERYYYTTLDKLNNRGKAIISAHPELFERHDSLIIIPYSSFKKLKKPEIAVLREKDIFGVVRIVVIFFIVLFIGGLANYTQIYLSQFAGQLFMHSLRMKIFKKLQRLDLKFFDRNPVGRLVTRATNDVEAVNEAFTQVFARLLKDFLLFIGIVVIMLTMNLRLALISFAVIPPLVFMTVYFRIKAREIYRKVRIKLARLNATLQENLSGIRVIKIFNKEKDNLKKFDVINEEYLKINLRQVLLMSFFRPSIEIISSLGIGLVLYYGGGAVLGAQVSLGVLVAFLSYVEMFFRPIRQLTESYTLLQSAMASSERIFLLLDQEAKIESQEGGIELKDVRGEIEFRNVWFRYEKDWVLKDVSFKVAPGEKVAIVGPTGAGKTSIINLISRLYENEKGSILIDGIDIRQIKLSSLRSQLGIVPQDVFLFSGDIKSNIRLGLRLEDKRVKEIASYINADRFIDRFPNKYDENVAERGVTFSSGERQLLSFARALAFEPRILILDEATASIDTETERLIQDGLQKLLLGRTAIIIAHRLSTIKEADRIYVIHQGEIKETGTHEELIKAGGIYYALYQLQSLSNG</sequence>
<evidence type="ECO:0000256" key="6">
    <source>
        <dbReference type="ARBA" id="ARBA00022989"/>
    </source>
</evidence>
<keyword evidence="7 8" id="KW-0472">Membrane</keyword>
<dbReference type="FunFam" id="3.40.50.300:FF:000287">
    <property type="entry name" value="Multidrug ABC transporter ATP-binding protein"/>
    <property type="match status" value="1"/>
</dbReference>
<dbReference type="PANTHER" id="PTHR43394">
    <property type="entry name" value="ATP-DEPENDENT PERMEASE MDL1, MITOCHONDRIAL"/>
    <property type="match status" value="1"/>
</dbReference>
<dbReference type="GO" id="GO:0016887">
    <property type="term" value="F:ATP hydrolysis activity"/>
    <property type="evidence" value="ECO:0007669"/>
    <property type="project" value="InterPro"/>
</dbReference>
<dbReference type="Pfam" id="PF00664">
    <property type="entry name" value="ABC_membrane"/>
    <property type="match status" value="1"/>
</dbReference>
<keyword evidence="2" id="KW-0813">Transport</keyword>
<dbReference type="GO" id="GO:0005524">
    <property type="term" value="F:ATP binding"/>
    <property type="evidence" value="ECO:0007669"/>
    <property type="project" value="UniProtKB-KW"/>
</dbReference>
<dbReference type="InterPro" id="IPR003439">
    <property type="entry name" value="ABC_transporter-like_ATP-bd"/>
</dbReference>
<dbReference type="InterPro" id="IPR003593">
    <property type="entry name" value="AAA+_ATPase"/>
</dbReference>
<dbReference type="Pfam" id="PF00005">
    <property type="entry name" value="ABC_tran"/>
    <property type="match status" value="1"/>
</dbReference>
<dbReference type="CDD" id="cd18544">
    <property type="entry name" value="ABC_6TM_TmrA_like"/>
    <property type="match status" value="1"/>
</dbReference>
<dbReference type="InterPro" id="IPR027417">
    <property type="entry name" value="P-loop_NTPase"/>
</dbReference>
<dbReference type="Gene3D" id="1.20.1560.10">
    <property type="entry name" value="ABC transporter type 1, transmembrane domain"/>
    <property type="match status" value="1"/>
</dbReference>
<evidence type="ECO:0008006" key="13">
    <source>
        <dbReference type="Google" id="ProtNLM"/>
    </source>
</evidence>
<dbReference type="Gene3D" id="3.40.50.300">
    <property type="entry name" value="P-loop containing nucleotide triphosphate hydrolases"/>
    <property type="match status" value="1"/>
</dbReference>
<feature type="transmembrane region" description="Helical" evidence="8">
    <location>
        <begin position="384"/>
        <end position="404"/>
    </location>
</feature>
<dbReference type="Proteomes" id="UP000191663">
    <property type="component" value="Unassembled WGS sequence"/>
</dbReference>
<dbReference type="PROSITE" id="PS50929">
    <property type="entry name" value="ABC_TM1F"/>
    <property type="match status" value="1"/>
</dbReference>
<dbReference type="GO" id="GO:0005886">
    <property type="term" value="C:plasma membrane"/>
    <property type="evidence" value="ECO:0007669"/>
    <property type="project" value="UniProtKB-SubCell"/>
</dbReference>
<keyword evidence="4" id="KW-0547">Nucleotide-binding</keyword>
<feature type="transmembrane region" description="Helical" evidence="8">
    <location>
        <begin position="34"/>
        <end position="55"/>
    </location>
</feature>
<dbReference type="PANTHER" id="PTHR43394:SF1">
    <property type="entry name" value="ATP-BINDING CASSETTE SUB-FAMILY B MEMBER 10, MITOCHONDRIAL"/>
    <property type="match status" value="1"/>
</dbReference>
<evidence type="ECO:0000256" key="4">
    <source>
        <dbReference type="ARBA" id="ARBA00022741"/>
    </source>
</evidence>
<evidence type="ECO:0000256" key="1">
    <source>
        <dbReference type="ARBA" id="ARBA00004651"/>
    </source>
</evidence>
<protein>
    <recommendedName>
        <fullName evidence="13">ABC transporter ATP-binding protein</fullName>
    </recommendedName>
</protein>
<evidence type="ECO:0000259" key="10">
    <source>
        <dbReference type="PROSITE" id="PS50929"/>
    </source>
</evidence>
<organism evidence="11 12">
    <name type="scientific">candidate division WOR-3 bacterium 4484_100</name>
    <dbReference type="NCBI Taxonomy" id="1936077"/>
    <lineage>
        <taxon>Bacteria</taxon>
        <taxon>Bacteria division WOR-3</taxon>
    </lineage>
</organism>
<dbReference type="CDD" id="cd03254">
    <property type="entry name" value="ABCC_Glucan_exporter_like"/>
    <property type="match status" value="1"/>
</dbReference>
<evidence type="ECO:0000313" key="11">
    <source>
        <dbReference type="EMBL" id="OPX17613.1"/>
    </source>
</evidence>
<dbReference type="PROSITE" id="PS00211">
    <property type="entry name" value="ABC_TRANSPORTER_1"/>
    <property type="match status" value="1"/>
</dbReference>